<sequence>MFKRSFLLSVTVLCFSTLAHSQSKYKTIPLPGAIAGVAEEYSGMCTYGNRIYLVPQYGDHKTPVKKDNLKGEFLIYSLLTDSIGQVVDGKDTALSTYKALKVINLDKLPDDVAEGYEGFEAISIVNNTVYLSIETDDKLENCYLLKAKLDLPNNHIVVDADHILKLKRPELIYNAGFESVTWLPKEKKLLAYYEYNGEPNGGQGYLIDTSFSKAPEAIKTPQLYFRITDITATNKDEVYGINYFWNGDYKYYLGNDKLHNQENNIKTIIPDLRDSLNKDSAYLKSTKTTYARIVKLKNHKGADWQEVTTFPGNRNNWEGLTLFRKGALVVTDANGSKKQNTVLAYVEF</sequence>
<dbReference type="Proteomes" id="UP001500742">
    <property type="component" value="Unassembled WGS sequence"/>
</dbReference>
<feature type="chain" id="PRO_5045359462" description="Phytase-like domain-containing protein" evidence="1">
    <location>
        <begin position="22"/>
        <end position="348"/>
    </location>
</feature>
<dbReference type="EMBL" id="BAAAZC010000015">
    <property type="protein sequence ID" value="GAA3971803.1"/>
    <property type="molecule type" value="Genomic_DNA"/>
</dbReference>
<evidence type="ECO:0000313" key="3">
    <source>
        <dbReference type="Proteomes" id="UP001500742"/>
    </source>
</evidence>
<evidence type="ECO:0000256" key="1">
    <source>
        <dbReference type="SAM" id="SignalP"/>
    </source>
</evidence>
<organism evidence="2 3">
    <name type="scientific">Mucilaginibacter dorajii</name>
    <dbReference type="NCBI Taxonomy" id="692994"/>
    <lineage>
        <taxon>Bacteria</taxon>
        <taxon>Pseudomonadati</taxon>
        <taxon>Bacteroidota</taxon>
        <taxon>Sphingobacteriia</taxon>
        <taxon>Sphingobacteriales</taxon>
        <taxon>Sphingobacteriaceae</taxon>
        <taxon>Mucilaginibacter</taxon>
    </lineage>
</organism>
<reference evidence="3" key="1">
    <citation type="journal article" date="2019" name="Int. J. Syst. Evol. Microbiol.">
        <title>The Global Catalogue of Microorganisms (GCM) 10K type strain sequencing project: providing services to taxonomists for standard genome sequencing and annotation.</title>
        <authorList>
            <consortium name="The Broad Institute Genomics Platform"/>
            <consortium name="The Broad Institute Genome Sequencing Center for Infectious Disease"/>
            <person name="Wu L."/>
            <person name="Ma J."/>
        </authorList>
    </citation>
    <scope>NUCLEOTIDE SEQUENCE [LARGE SCALE GENOMIC DNA]</scope>
    <source>
        <strain evidence="3">JCM 16601</strain>
    </source>
</reference>
<accession>A0ABP7PV45</accession>
<name>A0ABP7PV45_9SPHI</name>
<keyword evidence="3" id="KW-1185">Reference proteome</keyword>
<proteinExistence type="predicted"/>
<feature type="signal peptide" evidence="1">
    <location>
        <begin position="1"/>
        <end position="21"/>
    </location>
</feature>
<comment type="caution">
    <text evidence="2">The sequence shown here is derived from an EMBL/GenBank/DDBJ whole genome shotgun (WGS) entry which is preliminary data.</text>
</comment>
<keyword evidence="1" id="KW-0732">Signal</keyword>
<dbReference type="RefSeq" id="WP_259091603.1">
    <property type="nucleotide sequence ID" value="NZ_BAAAZC010000015.1"/>
</dbReference>
<evidence type="ECO:0000313" key="2">
    <source>
        <dbReference type="EMBL" id="GAA3971803.1"/>
    </source>
</evidence>
<protein>
    <recommendedName>
        <fullName evidence="4">Phytase-like domain-containing protein</fullName>
    </recommendedName>
</protein>
<evidence type="ECO:0008006" key="4">
    <source>
        <dbReference type="Google" id="ProtNLM"/>
    </source>
</evidence>
<gene>
    <name evidence="2" type="ORF">GCM10022210_21620</name>
</gene>